<protein>
    <submittedName>
        <fullName evidence="9">AAA family ATPase</fullName>
    </submittedName>
</protein>
<dbReference type="InterPro" id="IPR003593">
    <property type="entry name" value="AAA+_ATPase"/>
</dbReference>
<keyword evidence="2" id="KW-0813">Transport</keyword>
<feature type="domain" description="AAA+ ATPase" evidence="8">
    <location>
        <begin position="42"/>
        <end position="227"/>
    </location>
</feature>
<keyword evidence="5" id="KW-0408">Iron</keyword>
<keyword evidence="3" id="KW-1003">Cell membrane</keyword>
<dbReference type="Pfam" id="PF13175">
    <property type="entry name" value="AAA_15"/>
    <property type="match status" value="1"/>
</dbReference>
<reference evidence="9 10" key="1">
    <citation type="submission" date="2019-11" db="EMBL/GenBank/DDBJ databases">
        <title>Whole-genome sequence of a the green, strictly anaerobic photosynthetic bacterium Heliobacillus mobilis DSM 6151.</title>
        <authorList>
            <person name="Kyndt J.A."/>
            <person name="Meyer T.E."/>
        </authorList>
    </citation>
    <scope>NUCLEOTIDE SEQUENCE [LARGE SCALE GENOMIC DNA]</scope>
    <source>
        <strain evidence="9 10">DSM 6151</strain>
    </source>
</reference>
<name>A0A6I3SP36_HELMO</name>
<evidence type="ECO:0000313" key="10">
    <source>
        <dbReference type="Proteomes" id="UP000430670"/>
    </source>
</evidence>
<evidence type="ECO:0000256" key="1">
    <source>
        <dbReference type="ARBA" id="ARBA00004202"/>
    </source>
</evidence>
<comment type="subcellular location">
    <subcellularLocation>
        <location evidence="1">Cell membrane</location>
        <topology evidence="1">Peripheral membrane protein</topology>
    </subcellularLocation>
</comment>
<dbReference type="Proteomes" id="UP000430670">
    <property type="component" value="Unassembled WGS sequence"/>
</dbReference>
<dbReference type="GO" id="GO:0006302">
    <property type="term" value="P:double-strand break repair"/>
    <property type="evidence" value="ECO:0007669"/>
    <property type="project" value="InterPro"/>
</dbReference>
<dbReference type="SUPFAM" id="SSF52540">
    <property type="entry name" value="P-loop containing nucleoside triphosphate hydrolases"/>
    <property type="match status" value="1"/>
</dbReference>
<evidence type="ECO:0000256" key="7">
    <source>
        <dbReference type="ARBA" id="ARBA00023136"/>
    </source>
</evidence>
<evidence type="ECO:0000256" key="3">
    <source>
        <dbReference type="ARBA" id="ARBA00022475"/>
    </source>
</evidence>
<keyword evidence="6" id="KW-0406">Ion transport</keyword>
<organism evidence="9 10">
    <name type="scientific">Heliobacterium mobile</name>
    <name type="common">Heliobacillus mobilis</name>
    <dbReference type="NCBI Taxonomy" id="28064"/>
    <lineage>
        <taxon>Bacteria</taxon>
        <taxon>Bacillati</taxon>
        <taxon>Bacillota</taxon>
        <taxon>Clostridia</taxon>
        <taxon>Eubacteriales</taxon>
        <taxon>Heliobacteriaceae</taxon>
        <taxon>Heliobacterium</taxon>
    </lineage>
</organism>
<dbReference type="OrthoDB" id="9784297at2"/>
<dbReference type="Gene3D" id="3.40.50.300">
    <property type="entry name" value="P-loop containing nucleotide triphosphate hydrolases"/>
    <property type="match status" value="2"/>
</dbReference>
<dbReference type="PANTHER" id="PTHR42771">
    <property type="entry name" value="IRON(3+)-HYDROXAMATE IMPORT ATP-BINDING PROTEIN FHUC"/>
    <property type="match status" value="1"/>
</dbReference>
<dbReference type="InterPro" id="IPR041685">
    <property type="entry name" value="AAA_GajA/Old/RecF-like"/>
</dbReference>
<evidence type="ECO:0000256" key="2">
    <source>
        <dbReference type="ARBA" id="ARBA00022448"/>
    </source>
</evidence>
<dbReference type="PANTHER" id="PTHR42771:SF2">
    <property type="entry name" value="IRON(3+)-HYDROXAMATE IMPORT ATP-BINDING PROTEIN FHUC"/>
    <property type="match status" value="1"/>
</dbReference>
<dbReference type="AlphaFoldDB" id="A0A6I3SP36"/>
<dbReference type="InterPro" id="IPR038729">
    <property type="entry name" value="Rad50/SbcC_AAA"/>
</dbReference>
<gene>
    <name evidence="9" type="ORF">GJ688_17910</name>
</gene>
<accession>A0A6I3SP36</accession>
<dbReference type="EMBL" id="WNKU01000036">
    <property type="protein sequence ID" value="MTV50810.1"/>
    <property type="molecule type" value="Genomic_DNA"/>
</dbReference>
<dbReference type="InterPro" id="IPR051535">
    <property type="entry name" value="Siderophore_ABC-ATPase"/>
</dbReference>
<keyword evidence="4" id="KW-0410">Iron transport</keyword>
<proteinExistence type="predicted"/>
<keyword evidence="7" id="KW-0472">Membrane</keyword>
<sequence>MITENQGQYIRSVRLRQSEVLTFSQYPFSLPAVKELKEVNLHPRVTFFVGENGAGKSTLLEAIAVAVGFNPEGGTINFNFSTRDSHSELHRYLTIVRNHKKPKDGFFLRAESFYNLSTNIDELDKVPFGGSKVIDSFGGKSLHHQSHGEAFFATFMNRFTGHGIYILDEPEAALSPTRQMAMVSRIHDLVKQNSQFIIATHSPIIMAYPDALIFHFSESGIEVVEYERTEHYRVTREFLMNRKKMLDILME</sequence>
<evidence type="ECO:0000256" key="6">
    <source>
        <dbReference type="ARBA" id="ARBA00023065"/>
    </source>
</evidence>
<keyword evidence="10" id="KW-1185">Reference proteome</keyword>
<dbReference type="GO" id="GO:0005886">
    <property type="term" value="C:plasma membrane"/>
    <property type="evidence" value="ECO:0007669"/>
    <property type="project" value="UniProtKB-SubCell"/>
</dbReference>
<dbReference type="Pfam" id="PF13476">
    <property type="entry name" value="AAA_23"/>
    <property type="match status" value="1"/>
</dbReference>
<evidence type="ECO:0000259" key="8">
    <source>
        <dbReference type="SMART" id="SM00382"/>
    </source>
</evidence>
<evidence type="ECO:0000256" key="5">
    <source>
        <dbReference type="ARBA" id="ARBA00023004"/>
    </source>
</evidence>
<dbReference type="GO" id="GO:0016887">
    <property type="term" value="F:ATP hydrolysis activity"/>
    <property type="evidence" value="ECO:0007669"/>
    <property type="project" value="InterPro"/>
</dbReference>
<dbReference type="InterPro" id="IPR027417">
    <property type="entry name" value="P-loop_NTPase"/>
</dbReference>
<evidence type="ECO:0000313" key="9">
    <source>
        <dbReference type="EMBL" id="MTV50810.1"/>
    </source>
</evidence>
<dbReference type="SMART" id="SM00382">
    <property type="entry name" value="AAA"/>
    <property type="match status" value="1"/>
</dbReference>
<comment type="caution">
    <text evidence="9">The sequence shown here is derived from an EMBL/GenBank/DDBJ whole genome shotgun (WGS) entry which is preliminary data.</text>
</comment>
<dbReference type="GO" id="GO:0006826">
    <property type="term" value="P:iron ion transport"/>
    <property type="evidence" value="ECO:0007669"/>
    <property type="project" value="UniProtKB-KW"/>
</dbReference>
<evidence type="ECO:0000256" key="4">
    <source>
        <dbReference type="ARBA" id="ARBA00022496"/>
    </source>
</evidence>
<dbReference type="RefSeq" id="WP_155477891.1">
    <property type="nucleotide sequence ID" value="NZ_WNKU01000036.1"/>
</dbReference>